<dbReference type="Ensembl" id="ENSPMRT00000008302.1">
    <property type="protein sequence ID" value="ENSPMRP00000007758.1"/>
    <property type="gene ID" value="ENSPMRG00000005233.1"/>
</dbReference>
<reference evidence="4 5" key="1">
    <citation type="journal article" date="2019" name="Proc. Natl. Acad. Sci. U.S.A.">
        <title>Regulatory changes in pterin and carotenoid genes underlie balanced color polymorphisms in the wall lizard.</title>
        <authorList>
            <person name="Andrade P."/>
            <person name="Pinho C."/>
            <person name="Perez I de Lanuza G."/>
            <person name="Afonso S."/>
            <person name="Brejcha J."/>
            <person name="Rubin C.J."/>
            <person name="Wallerman O."/>
            <person name="Pereira P."/>
            <person name="Sabatino S.J."/>
            <person name="Bellati A."/>
            <person name="Pellitteri-Rosa D."/>
            <person name="Bosakova Z."/>
            <person name="Bunikis I."/>
            <person name="Carretero M.A."/>
            <person name="Feiner N."/>
            <person name="Marsik P."/>
            <person name="Pauperio F."/>
            <person name="Salvi D."/>
            <person name="Soler L."/>
            <person name="While G.M."/>
            <person name="Uller T."/>
            <person name="Font E."/>
            <person name="Andersson L."/>
            <person name="Carneiro M."/>
        </authorList>
    </citation>
    <scope>NUCLEOTIDE SEQUENCE</scope>
</reference>
<dbReference type="AlphaFoldDB" id="A0A670I7K1"/>
<dbReference type="PANTHER" id="PTHR11430">
    <property type="entry name" value="LIPOCALIN"/>
    <property type="match status" value="1"/>
</dbReference>
<name>A0A670I7K1_PODMU</name>
<dbReference type="GO" id="GO:0036094">
    <property type="term" value="F:small molecule binding"/>
    <property type="evidence" value="ECO:0007669"/>
    <property type="project" value="InterPro"/>
</dbReference>
<feature type="signal peptide" evidence="2">
    <location>
        <begin position="1"/>
        <end position="21"/>
    </location>
</feature>
<proteinExistence type="inferred from homology"/>
<evidence type="ECO:0000313" key="4">
    <source>
        <dbReference type="Ensembl" id="ENSPMRP00000007770.1"/>
    </source>
</evidence>
<dbReference type="Proteomes" id="UP000472272">
    <property type="component" value="Chromosome 2"/>
</dbReference>
<dbReference type="PRINTS" id="PR00179">
    <property type="entry name" value="LIPOCALIN"/>
</dbReference>
<evidence type="ECO:0000256" key="2">
    <source>
        <dbReference type="SAM" id="SignalP"/>
    </source>
</evidence>
<comment type="similarity">
    <text evidence="1">Belongs to the calycin superfamily. Lipocalin family.</text>
</comment>
<feature type="chain" id="PRO_5044625046" evidence="2">
    <location>
        <begin position="22"/>
        <end position="174"/>
    </location>
</feature>
<accession>A0A670I7K1</accession>
<sequence>MIAVLLVVFGLTPAYIFPVSADIPVYPNFDPQKTVGKWHPIGIASKLPELTEYDQKISPMDLTVEVLDGDMKITANYMSDGVCKQSALVFKHTDKPGVFEFPDGIAKVMDIDYEKYVIMYKKKLEHESMYLSARGSEVGDDIKEKFKKLVLEQNYPEAHIKYFGNVEQCTPKTA</sequence>
<organism evidence="4 5">
    <name type="scientific">Podarcis muralis</name>
    <name type="common">Wall lizard</name>
    <name type="synonym">Lacerta muralis</name>
    <dbReference type="NCBI Taxonomy" id="64176"/>
    <lineage>
        <taxon>Eukaryota</taxon>
        <taxon>Metazoa</taxon>
        <taxon>Chordata</taxon>
        <taxon>Craniata</taxon>
        <taxon>Vertebrata</taxon>
        <taxon>Euteleostomi</taxon>
        <taxon>Lepidosauria</taxon>
        <taxon>Squamata</taxon>
        <taxon>Bifurcata</taxon>
        <taxon>Unidentata</taxon>
        <taxon>Episquamata</taxon>
        <taxon>Laterata</taxon>
        <taxon>Lacertibaenia</taxon>
        <taxon>Lacertidae</taxon>
        <taxon>Podarcis</taxon>
    </lineage>
</organism>
<dbReference type="InterPro" id="IPR000566">
    <property type="entry name" value="Lipocln_cytosolic_FA-bd_dom"/>
</dbReference>
<keyword evidence="2" id="KW-0732">Signal</keyword>
<evidence type="ECO:0000259" key="3">
    <source>
        <dbReference type="Pfam" id="PF00061"/>
    </source>
</evidence>
<gene>
    <name evidence="4" type="primary">LOC114592741</name>
</gene>
<dbReference type="InterPro" id="IPR012674">
    <property type="entry name" value="Calycin"/>
</dbReference>
<dbReference type="InterPro" id="IPR002345">
    <property type="entry name" value="Lipocalin"/>
</dbReference>
<protein>
    <submittedName>
        <fullName evidence="4">Epididymal secretory protein 4-like</fullName>
    </submittedName>
</protein>
<keyword evidence="5" id="KW-1185">Reference proteome</keyword>
<evidence type="ECO:0000313" key="5">
    <source>
        <dbReference type="Proteomes" id="UP000472272"/>
    </source>
</evidence>
<evidence type="ECO:0000256" key="1">
    <source>
        <dbReference type="ARBA" id="ARBA00006889"/>
    </source>
</evidence>
<feature type="domain" description="Lipocalin/cytosolic fatty-acid binding" evidence="3">
    <location>
        <begin position="35"/>
        <end position="162"/>
    </location>
</feature>
<dbReference type="Gene3D" id="2.40.128.20">
    <property type="match status" value="1"/>
</dbReference>
<dbReference type="Pfam" id="PF00061">
    <property type="entry name" value="Lipocalin"/>
    <property type="match status" value="1"/>
</dbReference>
<reference evidence="4" key="2">
    <citation type="submission" date="2025-05" db="UniProtKB">
        <authorList>
            <consortium name="Ensembl"/>
        </authorList>
    </citation>
    <scope>IDENTIFICATION</scope>
</reference>
<dbReference type="SUPFAM" id="SSF50814">
    <property type="entry name" value="Lipocalins"/>
    <property type="match status" value="1"/>
</dbReference>
<dbReference type="PANTHER" id="PTHR11430:SF32">
    <property type="entry name" value="CHLOROPLASTIC LIPOCALIN"/>
    <property type="match status" value="1"/>
</dbReference>
<dbReference type="Ensembl" id="ENSPMRT00000008315.1">
    <property type="protein sequence ID" value="ENSPMRP00000007770.1"/>
    <property type="gene ID" value="ENSPMRG00000005233.1"/>
</dbReference>